<gene>
    <name evidence="1" type="ORF">ET524_10730</name>
</gene>
<dbReference type="AlphaFoldDB" id="A0A4Q2K5H7"/>
<organism evidence="1 2">
    <name type="scientific">Senegalimassilia faecalis</name>
    <dbReference type="NCBI Taxonomy" id="2509433"/>
    <lineage>
        <taxon>Bacteria</taxon>
        <taxon>Bacillati</taxon>
        <taxon>Actinomycetota</taxon>
        <taxon>Coriobacteriia</taxon>
        <taxon>Coriobacteriales</taxon>
        <taxon>Coriobacteriaceae</taxon>
        <taxon>Senegalimassilia</taxon>
    </lineage>
</organism>
<protein>
    <submittedName>
        <fullName evidence="1">Uncharacterized protein</fullName>
    </submittedName>
</protein>
<keyword evidence="2" id="KW-1185">Reference proteome</keyword>
<evidence type="ECO:0000313" key="1">
    <source>
        <dbReference type="EMBL" id="RXZ54904.1"/>
    </source>
</evidence>
<sequence length="178" mass="20506">MPYSSYANKVRKRRCPCCGEERPTDWFIASRDACWKCRGTKNDEPKNEDAVVCIVGDRQTGKTTRLIEISAATGIPIVTCNFGIASHIYHQAKRNGYDMPKPLCLNGSSFERSYASHYEKGMPVLVDELQMFFQKANLRPLVVSIPTYAADFRFSESEIPPLFELLRMWWQARKERKQ</sequence>
<reference evidence="1 2" key="1">
    <citation type="submission" date="2019-01" db="EMBL/GenBank/DDBJ databases">
        <title>Senegalimassilia sp. nov. KGMB04484 isolated human feces.</title>
        <authorList>
            <person name="Han K.-I."/>
            <person name="Kim J.-S."/>
            <person name="Lee K.C."/>
            <person name="Suh M.K."/>
            <person name="Eom M.K."/>
            <person name="Lee J.H."/>
            <person name="Park S.-H."/>
            <person name="Kang S.W."/>
            <person name="Park J.-E."/>
            <person name="Oh B.S."/>
            <person name="Yu S.Y."/>
            <person name="Choi S.-H."/>
            <person name="Lee D.H."/>
            <person name="Yoon H."/>
            <person name="Kim B.-Y."/>
            <person name="Lee J.H."/>
            <person name="Lee J.-S."/>
        </authorList>
    </citation>
    <scope>NUCLEOTIDE SEQUENCE [LARGE SCALE GENOMIC DNA]</scope>
    <source>
        <strain evidence="1 2">KGMB04484</strain>
    </source>
</reference>
<evidence type="ECO:0000313" key="2">
    <source>
        <dbReference type="Proteomes" id="UP000293345"/>
    </source>
</evidence>
<accession>A0A4Q2K5H7</accession>
<dbReference type="EMBL" id="SDPW01000001">
    <property type="protein sequence ID" value="RXZ54904.1"/>
    <property type="molecule type" value="Genomic_DNA"/>
</dbReference>
<proteinExistence type="predicted"/>
<dbReference type="RefSeq" id="WP_129425746.1">
    <property type="nucleotide sequence ID" value="NZ_SDPW01000001.1"/>
</dbReference>
<name>A0A4Q2K5H7_9ACTN</name>
<dbReference type="OrthoDB" id="2088277at2"/>
<comment type="caution">
    <text evidence="1">The sequence shown here is derived from an EMBL/GenBank/DDBJ whole genome shotgun (WGS) entry which is preliminary data.</text>
</comment>
<dbReference type="Proteomes" id="UP000293345">
    <property type="component" value="Unassembled WGS sequence"/>
</dbReference>